<protein>
    <recommendedName>
        <fullName evidence="5">Transketolase C-terminal domain-containing protein</fullName>
    </recommendedName>
</protein>
<dbReference type="EMBL" id="JACGCM010002614">
    <property type="protein sequence ID" value="KAF6138088.1"/>
    <property type="molecule type" value="Genomic_DNA"/>
</dbReference>
<keyword evidence="3" id="KW-0808">Transferase</keyword>
<accession>A0A7J7L6A8</accession>
<dbReference type="Gene3D" id="3.40.50.920">
    <property type="match status" value="1"/>
</dbReference>
<evidence type="ECO:0000256" key="4">
    <source>
        <dbReference type="ARBA" id="ARBA00023052"/>
    </source>
</evidence>
<feature type="domain" description="Transketolase C-terminal" evidence="5">
    <location>
        <begin position="28"/>
        <end position="100"/>
    </location>
</feature>
<dbReference type="AlphaFoldDB" id="A0A7J7L6A8"/>
<dbReference type="PANTHER" id="PTHR43322">
    <property type="entry name" value="1-D-DEOXYXYLULOSE 5-PHOSPHATE SYNTHASE-RELATED"/>
    <property type="match status" value="1"/>
</dbReference>
<dbReference type="InterPro" id="IPR033248">
    <property type="entry name" value="Transketolase_C"/>
</dbReference>
<keyword evidence="4" id="KW-0786">Thiamine pyrophosphate</keyword>
<dbReference type="OrthoDB" id="10266385at2759"/>
<dbReference type="PANTHER" id="PTHR43322:SF3">
    <property type="entry name" value="1-DEOXY-D-XYLULOSE-5-PHOSPHATE SYNTHASE"/>
    <property type="match status" value="1"/>
</dbReference>
<comment type="caution">
    <text evidence="6">The sequence shown here is derived from an EMBL/GenBank/DDBJ whole genome shotgun (WGS) entry which is preliminary data.</text>
</comment>
<sequence>MDVMKIWSLVDYIQLVVLWSGLKSSWLMVQNCLKARVLLANLGIQVTVDDVRFCKPLDIKLVRQLCEEHSFWVTVEEESVEGFGSYVVQFIALDGKLDGSIKGSKILYMSRLRKASDDRIFSLLCHKVQVDDSEGRRYSQMA</sequence>
<comment type="cofactor">
    <cofactor evidence="1">
        <name>Mg(2+)</name>
        <dbReference type="ChEBI" id="CHEBI:18420"/>
    </cofactor>
</comment>
<dbReference type="InterPro" id="IPR005477">
    <property type="entry name" value="Dxylulose-5-P_synthase"/>
</dbReference>
<comment type="subunit">
    <text evidence="2">Homodimer.</text>
</comment>
<reference evidence="6 7" key="1">
    <citation type="journal article" date="2020" name="IScience">
        <title>Genome Sequencing of the Endangered Kingdonia uniflora (Circaeasteraceae, Ranunculales) Reveals Potential Mechanisms of Evolutionary Specialization.</title>
        <authorList>
            <person name="Sun Y."/>
            <person name="Deng T."/>
            <person name="Zhang A."/>
            <person name="Moore M.J."/>
            <person name="Landis J.B."/>
            <person name="Lin N."/>
            <person name="Zhang H."/>
            <person name="Zhang X."/>
            <person name="Huang J."/>
            <person name="Zhang X."/>
            <person name="Sun H."/>
            <person name="Wang H."/>
        </authorList>
    </citation>
    <scope>NUCLEOTIDE SEQUENCE [LARGE SCALE GENOMIC DNA]</scope>
    <source>
        <strain evidence="6">TB1705</strain>
        <tissue evidence="6">Leaf</tissue>
    </source>
</reference>
<evidence type="ECO:0000259" key="5">
    <source>
        <dbReference type="Pfam" id="PF02780"/>
    </source>
</evidence>
<dbReference type="GO" id="GO:0016114">
    <property type="term" value="P:terpenoid biosynthetic process"/>
    <property type="evidence" value="ECO:0007669"/>
    <property type="project" value="InterPro"/>
</dbReference>
<dbReference type="Proteomes" id="UP000541444">
    <property type="component" value="Unassembled WGS sequence"/>
</dbReference>
<name>A0A7J7L6A8_9MAGN</name>
<evidence type="ECO:0000313" key="6">
    <source>
        <dbReference type="EMBL" id="KAF6138088.1"/>
    </source>
</evidence>
<dbReference type="GO" id="GO:0008661">
    <property type="term" value="F:1-deoxy-D-xylulose-5-phosphate synthase activity"/>
    <property type="evidence" value="ECO:0007669"/>
    <property type="project" value="InterPro"/>
</dbReference>
<dbReference type="SUPFAM" id="SSF52922">
    <property type="entry name" value="TK C-terminal domain-like"/>
    <property type="match status" value="1"/>
</dbReference>
<dbReference type="Pfam" id="PF02780">
    <property type="entry name" value="Transketolase_C"/>
    <property type="match status" value="1"/>
</dbReference>
<evidence type="ECO:0000256" key="3">
    <source>
        <dbReference type="ARBA" id="ARBA00022679"/>
    </source>
</evidence>
<evidence type="ECO:0000256" key="1">
    <source>
        <dbReference type="ARBA" id="ARBA00001946"/>
    </source>
</evidence>
<evidence type="ECO:0000313" key="7">
    <source>
        <dbReference type="Proteomes" id="UP000541444"/>
    </source>
</evidence>
<dbReference type="InterPro" id="IPR009014">
    <property type="entry name" value="Transketo_C/PFOR_II"/>
</dbReference>
<proteinExistence type="predicted"/>
<keyword evidence="7" id="KW-1185">Reference proteome</keyword>
<organism evidence="6 7">
    <name type="scientific">Kingdonia uniflora</name>
    <dbReference type="NCBI Taxonomy" id="39325"/>
    <lineage>
        <taxon>Eukaryota</taxon>
        <taxon>Viridiplantae</taxon>
        <taxon>Streptophyta</taxon>
        <taxon>Embryophyta</taxon>
        <taxon>Tracheophyta</taxon>
        <taxon>Spermatophyta</taxon>
        <taxon>Magnoliopsida</taxon>
        <taxon>Ranunculales</taxon>
        <taxon>Circaeasteraceae</taxon>
        <taxon>Kingdonia</taxon>
    </lineage>
</organism>
<evidence type="ECO:0000256" key="2">
    <source>
        <dbReference type="ARBA" id="ARBA00011738"/>
    </source>
</evidence>
<gene>
    <name evidence="6" type="ORF">GIB67_033502</name>
</gene>